<reference evidence="2" key="2">
    <citation type="journal article" date="2015" name="Fish Shellfish Immunol.">
        <title>Early steps in the European eel (Anguilla anguilla)-Vibrio vulnificus interaction in the gills: Role of the RtxA13 toxin.</title>
        <authorList>
            <person name="Callol A."/>
            <person name="Pajuelo D."/>
            <person name="Ebbesson L."/>
            <person name="Teles M."/>
            <person name="MacKenzie S."/>
            <person name="Amaro C."/>
        </authorList>
    </citation>
    <scope>NUCLEOTIDE SEQUENCE</scope>
</reference>
<name>A0A0E9UVF2_ANGAN</name>
<feature type="region of interest" description="Disordered" evidence="1">
    <location>
        <begin position="1"/>
        <end position="22"/>
    </location>
</feature>
<sequence>MVTRAHTHSPPHTHTHTRMHAHTCSVVRVQLQTRIVFTKNIY</sequence>
<dbReference type="AlphaFoldDB" id="A0A0E9UVF2"/>
<evidence type="ECO:0000313" key="2">
    <source>
        <dbReference type="EMBL" id="JAH69777.1"/>
    </source>
</evidence>
<protein>
    <submittedName>
        <fullName evidence="2">Uncharacterized protein</fullName>
    </submittedName>
</protein>
<proteinExistence type="predicted"/>
<feature type="compositionally biased region" description="Basic residues" evidence="1">
    <location>
        <begin position="1"/>
        <end position="21"/>
    </location>
</feature>
<accession>A0A0E9UVF2</accession>
<evidence type="ECO:0000256" key="1">
    <source>
        <dbReference type="SAM" id="MobiDB-lite"/>
    </source>
</evidence>
<organism evidence="2">
    <name type="scientific">Anguilla anguilla</name>
    <name type="common">European freshwater eel</name>
    <name type="synonym">Muraena anguilla</name>
    <dbReference type="NCBI Taxonomy" id="7936"/>
    <lineage>
        <taxon>Eukaryota</taxon>
        <taxon>Metazoa</taxon>
        <taxon>Chordata</taxon>
        <taxon>Craniata</taxon>
        <taxon>Vertebrata</taxon>
        <taxon>Euteleostomi</taxon>
        <taxon>Actinopterygii</taxon>
        <taxon>Neopterygii</taxon>
        <taxon>Teleostei</taxon>
        <taxon>Anguilliformes</taxon>
        <taxon>Anguillidae</taxon>
        <taxon>Anguilla</taxon>
    </lineage>
</organism>
<reference evidence="2" key="1">
    <citation type="submission" date="2014-11" db="EMBL/GenBank/DDBJ databases">
        <authorList>
            <person name="Amaro Gonzalez C."/>
        </authorList>
    </citation>
    <scope>NUCLEOTIDE SEQUENCE</scope>
</reference>
<dbReference type="EMBL" id="GBXM01038800">
    <property type="protein sequence ID" value="JAH69777.1"/>
    <property type="molecule type" value="Transcribed_RNA"/>
</dbReference>